<reference evidence="1" key="1">
    <citation type="journal article" date="2019" name="Sci. Rep.">
        <title>Draft genome of Tanacetum cinerariifolium, the natural source of mosquito coil.</title>
        <authorList>
            <person name="Yamashiro T."/>
            <person name="Shiraishi A."/>
            <person name="Satake H."/>
            <person name="Nakayama K."/>
        </authorList>
    </citation>
    <scope>NUCLEOTIDE SEQUENCE</scope>
</reference>
<gene>
    <name evidence="1" type="ORF">Tci_422060</name>
</gene>
<evidence type="ECO:0000313" key="1">
    <source>
        <dbReference type="EMBL" id="GEY50086.1"/>
    </source>
</evidence>
<organism evidence="1">
    <name type="scientific">Tanacetum cinerariifolium</name>
    <name type="common">Dalmatian daisy</name>
    <name type="synonym">Chrysanthemum cinerariifolium</name>
    <dbReference type="NCBI Taxonomy" id="118510"/>
    <lineage>
        <taxon>Eukaryota</taxon>
        <taxon>Viridiplantae</taxon>
        <taxon>Streptophyta</taxon>
        <taxon>Embryophyta</taxon>
        <taxon>Tracheophyta</taxon>
        <taxon>Spermatophyta</taxon>
        <taxon>Magnoliopsida</taxon>
        <taxon>eudicotyledons</taxon>
        <taxon>Gunneridae</taxon>
        <taxon>Pentapetalae</taxon>
        <taxon>asterids</taxon>
        <taxon>campanulids</taxon>
        <taxon>Asterales</taxon>
        <taxon>Asteraceae</taxon>
        <taxon>Asteroideae</taxon>
        <taxon>Anthemideae</taxon>
        <taxon>Anthemidinae</taxon>
        <taxon>Tanacetum</taxon>
    </lineage>
</organism>
<protein>
    <submittedName>
        <fullName evidence="1">Uncharacterized protein</fullName>
    </submittedName>
</protein>
<proteinExistence type="predicted"/>
<name>A0A699HNW0_TANCI</name>
<dbReference type="AlphaFoldDB" id="A0A699HNW0"/>
<sequence length="80" mass="9183">MKKFDMVFFHDSSTSAPDIILRGDEFNALGGRNMPQSFRNCTYRPCERVQKTLEPLSCCGFLSLEVFVRIRYVLSLRVGS</sequence>
<comment type="caution">
    <text evidence="1">The sequence shown here is derived from an EMBL/GenBank/DDBJ whole genome shotgun (WGS) entry which is preliminary data.</text>
</comment>
<accession>A0A699HNW0</accession>
<dbReference type="EMBL" id="BKCJ010183847">
    <property type="protein sequence ID" value="GEY50086.1"/>
    <property type="molecule type" value="Genomic_DNA"/>
</dbReference>